<dbReference type="GO" id="GO:0005524">
    <property type="term" value="F:ATP binding"/>
    <property type="evidence" value="ECO:0007669"/>
    <property type="project" value="UniProtKB-KW"/>
</dbReference>
<dbReference type="STRING" id="568069.A0A1J1HT49"/>
<feature type="transmembrane region" description="Helical" evidence="25">
    <location>
        <begin position="137"/>
        <end position="159"/>
    </location>
</feature>
<evidence type="ECO:0000256" key="24">
    <source>
        <dbReference type="SAM" id="MobiDB-lite"/>
    </source>
</evidence>
<sequence length="2031" mass="233883">MSEVNTQITLYALQKLLTNKLSTHNINSRSKTPSYHRSNSTIAEDSQLTTFAPYIQAFLTQTSRRYSCFGVMLPLAFERAAGNSFLNPKFDSQVLEEQYQISILPQIRLRFRFALLYILCMTIIWLFYFTFRAKDVAVPLNVTLGLLIIMSIAAIWVTFTSFYKKHMILFSSMYSLLLIASCLSWLYNAGTTLSVLGNFVICIICIISIYTVIPLKMYQCLLMAVAYSIAFEVLSYIMKDKTYYQPGPDGFHNIQIYQIITLRIMLHICVHIISFHMMLMSSVRMRGTFIKVGQNLLVRRQLELEKQLKEKMITSMMPKVVADMLLKESKNDYEISIQKPRQSTSDFNLKSLFRPFHMHSMKNVSILFADIVGFTKMSSKKTAEQLVEILNDLFERFDSLCGIHGCEKISTLGDCYYCVSGCPHARDDHAICCVEMGLGMIEAMKIFDAERHEGIKMRVGIHTGNVLCGIVGTKRVKFDVWSNDVTFANKMESTGHPDRVHISEETKRFLDDSYNVREADEIDGHKTFFILNRRNITPSQRSILSNNSLNLRLEFNSKKLKNLSTTDIPSITPASPNPTTNVTSIHHSKSLSPSPILNTRRRLASISETVSKLLSSAAAAASRNVNSDQNKNFQEQRKALNPTIIIGISEVSISNELMNHEQSNNGTIKDESLKDETSTTMTTTTNNLSFRNANRNNDCDKINEKLVPYDGNRRGYQQLPSISVSSSSSPPFVVDNNANQQHLNENKKEDECEGDDSSSVNITDLRSYISQSRCDVSPFSRSGSNRSSDRPQNLTHHRSHSQHSSLSPWYQMQPNDFSYVSPSRKDSGIKTNSRRSSIQHQHYYKNSLTTQNRVSGYYTSSQSSLCPTTEYQTEDILMKYLPPSSASTAVGGVEGGVVGGTGNHHKQHLNGEETLKACVQHLRKQSDLQLIKCVRDNARSQRSYLVKPPIRKFSLLFESSMMEKTFRNKAHRYESDEETTTPTYTLTTPKFNTFIDILVLTVIFGMVAFSLFLLSPSIYSRKYKVWVCCFVLSSSVIFSVLFLCTKQICRRIRNRHHTNTSSNFNSIFGWTSKFYPWNLFGCLLISLPVASILVNFTLTDIEKFPSIQFYYGLLLFVCLIHFCNFIQLNCWTKTILAMLSAIIFIIIAYDHHGSRMSANNLSQQINSSINDESFTISEDKFWYKHFEFELFLDIFLVLILVFLLNREFEIGYRLSFYGNEVANQDKIKVQNMKNQADLLLHNIIPKHVAEELKNTAKYSKNHQDVGIIFASIVNFNEMYDESYLGGKEYLRVLNELIGDFDELLLRQEFKCIEKIKTIGSTYMCASGLDSTYRSDSYEHLYALLDFAVAMQNALDNFNRDLLEFNLVLRIGFNYGEVTAGVIGTTKLHYDIWGDAVNVASRMDSTGIPGRIQLRKECVPIFEELYEFESRGKVYVKGKDMMDIDGSNLKTKKNRKCQVCHHTSFLRCIECDIIYCSLTCLMKDNETHKHQRTSSQAQVRSDRANNKSVQDRNDSIEKVKFEDSLWKKETVVKTPMDIRNKKRELQPNTSLNTIKDETKETKPKINNQIDRIGQLDRKFAMKFPWSEEFKDEKGFVMIFITEKVKNIDGSFIYWVVPEDIENLYETNRKAFNKTYDSSSSMYIEPADLNKFKEYFVMAKIDGNWLRCTISYIYEEEKYTILEDIDSGKKHITTFLNQTQFKVPLEKELAIYAFASPIKLENLSSDDDINVGDFVKIRKTCENDSDCQVFWRSSGDFWQKSWDGFLDFAGDDEFNLFIWWTTGYTFLLYWSFGAIYTLMDLTNRPKFLRKYKIQPNTNEPVDSKQLIKVIMSVVFNQIFIGIPFAILSFYLMKLRGIPEMRKLPTFHGILFDIIVCIFVEEFGFYYSHRLMHSKRIYKHIHKQHHLWQSPVAVTAIYAHPIEHIFSNMLPPFLGVLICGSHITTAWLWFSMALLSTLNAHSGYHFPFFPSPEAHDFHHLKFNTNYGMLGFLDRIHGTDVLFRNSPQGRRHIMMLSFTPAHEQFPSKTIYNKES</sequence>
<feature type="transmembrane region" description="Helical" evidence="25">
    <location>
        <begin position="1024"/>
        <end position="1045"/>
    </location>
</feature>
<evidence type="ECO:0000256" key="15">
    <source>
        <dbReference type="ARBA" id="ARBA00023136"/>
    </source>
</evidence>
<keyword evidence="15 25" id="KW-0472">Membrane</keyword>
<dbReference type="Pfam" id="PF00211">
    <property type="entry name" value="Guanylate_cyc"/>
    <property type="match status" value="2"/>
</dbReference>
<dbReference type="PROSITE" id="PS50125">
    <property type="entry name" value="GUANYLATE_CYCLASE_2"/>
    <property type="match status" value="2"/>
</dbReference>
<feature type="transmembrane region" description="Helical" evidence="25">
    <location>
        <begin position="193"/>
        <end position="213"/>
    </location>
</feature>
<evidence type="ECO:0000256" key="25">
    <source>
        <dbReference type="SAM" id="Phobius"/>
    </source>
</evidence>
<feature type="compositionally biased region" description="Polar residues" evidence="24">
    <location>
        <begin position="829"/>
        <end position="846"/>
    </location>
</feature>
<evidence type="ECO:0000256" key="11">
    <source>
        <dbReference type="ARBA" id="ARBA00022840"/>
    </source>
</evidence>
<feature type="compositionally biased region" description="Polar residues" evidence="24">
    <location>
        <begin position="808"/>
        <end position="821"/>
    </location>
</feature>
<keyword evidence="18 23" id="KW-0456">Lyase</keyword>
<feature type="transmembrane region" description="Helical" evidence="25">
    <location>
        <begin position="1827"/>
        <end position="1849"/>
    </location>
</feature>
<evidence type="ECO:0000256" key="20">
    <source>
        <dbReference type="ARBA" id="ARBA00081225"/>
    </source>
</evidence>
<feature type="transmembrane region" description="Helical" evidence="25">
    <location>
        <begin position="1109"/>
        <end position="1128"/>
    </location>
</feature>
<feature type="region of interest" description="Disordered" evidence="24">
    <location>
        <begin position="775"/>
        <end position="846"/>
    </location>
</feature>
<evidence type="ECO:0000313" key="27">
    <source>
        <dbReference type="EMBL" id="CRK91231.1"/>
    </source>
</evidence>
<evidence type="ECO:0000256" key="14">
    <source>
        <dbReference type="ARBA" id="ARBA00022998"/>
    </source>
</evidence>
<keyword evidence="17" id="KW-0464">Manganese</keyword>
<evidence type="ECO:0000256" key="16">
    <source>
        <dbReference type="ARBA" id="ARBA00023180"/>
    </source>
</evidence>
<keyword evidence="16" id="KW-0325">Glycoprotein</keyword>
<dbReference type="InterPro" id="IPR029787">
    <property type="entry name" value="Nucleotide_cyclase"/>
</dbReference>
<dbReference type="GO" id="GO:0035556">
    <property type="term" value="P:intracellular signal transduction"/>
    <property type="evidence" value="ECO:0007669"/>
    <property type="project" value="InterPro"/>
</dbReference>
<evidence type="ECO:0000256" key="22">
    <source>
        <dbReference type="ARBA" id="ARBA00081427"/>
    </source>
</evidence>
<keyword evidence="13 25" id="KW-1133">Transmembrane helix</keyword>
<feature type="compositionally biased region" description="Basic and acidic residues" evidence="24">
    <location>
        <begin position="668"/>
        <end position="677"/>
    </location>
</feature>
<evidence type="ECO:0000256" key="5">
    <source>
        <dbReference type="ARBA" id="ARBA00012201"/>
    </source>
</evidence>
<evidence type="ECO:0000256" key="3">
    <source>
        <dbReference type="ARBA" id="ARBA00001946"/>
    </source>
</evidence>
<dbReference type="FunFam" id="3.30.70.1230:FF:000014">
    <property type="entry name" value="adenylate cyclase type 9"/>
    <property type="match status" value="1"/>
</dbReference>
<evidence type="ECO:0000256" key="8">
    <source>
        <dbReference type="ARBA" id="ARBA00022723"/>
    </source>
</evidence>
<protein>
    <recommendedName>
        <fullName evidence="19">Adenylate cyclase type 9</fullName>
        <ecNumber evidence="5">4.6.1.1</ecNumber>
    </recommendedName>
    <alternativeName>
        <fullName evidence="22">ATP pyrophosphate-lyase 9</fullName>
    </alternativeName>
    <alternativeName>
        <fullName evidence="20">Adenylate cyclase type IX</fullName>
    </alternativeName>
    <alternativeName>
        <fullName evidence="21">Adenylyl cyclase 9</fullName>
    </alternativeName>
</protein>
<comment type="cofactor">
    <cofactor evidence="2">
        <name>Mn(2+)</name>
        <dbReference type="ChEBI" id="CHEBI:29035"/>
    </cofactor>
</comment>
<dbReference type="FunFam" id="3.30.70.1230:FF:000008">
    <property type="entry name" value="Adenylate cyclase type 9"/>
    <property type="match status" value="1"/>
</dbReference>
<evidence type="ECO:0000256" key="13">
    <source>
        <dbReference type="ARBA" id="ARBA00022989"/>
    </source>
</evidence>
<accession>A0A1J1HT49</accession>
<dbReference type="InterPro" id="IPR006694">
    <property type="entry name" value="Fatty_acid_hydroxylase"/>
</dbReference>
<feature type="region of interest" description="Disordered" evidence="24">
    <location>
        <begin position="567"/>
        <end position="594"/>
    </location>
</feature>
<dbReference type="GO" id="GO:0006171">
    <property type="term" value="P:cAMP biosynthetic process"/>
    <property type="evidence" value="ECO:0007669"/>
    <property type="project" value="UniProtKB-KW"/>
</dbReference>
<comment type="subcellular location">
    <subcellularLocation>
        <location evidence="4">Cell membrane</location>
        <topology evidence="4">Multi-pass membrane protein</topology>
    </subcellularLocation>
</comment>
<dbReference type="PANTHER" id="PTHR45627:SF8">
    <property type="entry name" value="ADENYLATE CYCLASE TYPE 9"/>
    <property type="match status" value="1"/>
</dbReference>
<evidence type="ECO:0000256" key="18">
    <source>
        <dbReference type="ARBA" id="ARBA00023239"/>
    </source>
</evidence>
<organism evidence="27 28">
    <name type="scientific">Clunio marinus</name>
    <dbReference type="NCBI Taxonomy" id="568069"/>
    <lineage>
        <taxon>Eukaryota</taxon>
        <taxon>Metazoa</taxon>
        <taxon>Ecdysozoa</taxon>
        <taxon>Arthropoda</taxon>
        <taxon>Hexapoda</taxon>
        <taxon>Insecta</taxon>
        <taxon>Pterygota</taxon>
        <taxon>Neoptera</taxon>
        <taxon>Endopterygota</taxon>
        <taxon>Diptera</taxon>
        <taxon>Nematocera</taxon>
        <taxon>Chironomoidea</taxon>
        <taxon>Chironomidae</taxon>
        <taxon>Clunio</taxon>
    </lineage>
</organism>
<keyword evidence="9" id="KW-0677">Repeat</keyword>
<dbReference type="PROSITE" id="PS00452">
    <property type="entry name" value="GUANYLATE_CYCLASE_1"/>
    <property type="match status" value="2"/>
</dbReference>
<dbReference type="CDD" id="cd07302">
    <property type="entry name" value="CHD"/>
    <property type="match status" value="2"/>
</dbReference>
<evidence type="ECO:0000256" key="1">
    <source>
        <dbReference type="ARBA" id="ARBA00001593"/>
    </source>
</evidence>
<feature type="region of interest" description="Disordered" evidence="24">
    <location>
        <begin position="1488"/>
        <end position="1512"/>
    </location>
</feature>
<feature type="transmembrane region" description="Helical" evidence="25">
    <location>
        <begin position="997"/>
        <end position="1018"/>
    </location>
</feature>
<feature type="transmembrane region" description="Helical" evidence="25">
    <location>
        <begin position="1930"/>
        <end position="1952"/>
    </location>
</feature>
<feature type="compositionally biased region" description="Basic and acidic residues" evidence="24">
    <location>
        <begin position="1499"/>
        <end position="1512"/>
    </location>
</feature>
<keyword evidence="10" id="KW-0547">Nucleotide-binding</keyword>
<keyword evidence="6" id="KW-1003">Cell membrane</keyword>
<feature type="transmembrane region" description="Helical" evidence="25">
    <location>
        <begin position="1774"/>
        <end position="1797"/>
    </location>
</feature>
<feature type="compositionally biased region" description="Low complexity" evidence="24">
    <location>
        <begin position="777"/>
        <end position="786"/>
    </location>
</feature>
<evidence type="ECO:0000256" key="21">
    <source>
        <dbReference type="ARBA" id="ARBA00081232"/>
    </source>
</evidence>
<feature type="transmembrane region" description="Helical" evidence="25">
    <location>
        <begin position="166"/>
        <end position="187"/>
    </location>
</feature>
<dbReference type="Proteomes" id="UP000183832">
    <property type="component" value="Unassembled WGS sequence"/>
</dbReference>
<evidence type="ECO:0000256" key="19">
    <source>
        <dbReference type="ARBA" id="ARBA00070496"/>
    </source>
</evidence>
<feature type="domain" description="Guanylate cyclase" evidence="26">
    <location>
        <begin position="1266"/>
        <end position="1403"/>
    </location>
</feature>
<evidence type="ECO:0000256" key="23">
    <source>
        <dbReference type="RuleBase" id="RU000405"/>
    </source>
</evidence>
<feature type="transmembrane region" description="Helical" evidence="25">
    <location>
        <begin position="257"/>
        <end position="279"/>
    </location>
</feature>
<feature type="transmembrane region" description="Helical" evidence="25">
    <location>
        <begin position="1188"/>
        <end position="1205"/>
    </location>
</feature>
<keyword evidence="12" id="KW-0460">Magnesium</keyword>
<dbReference type="GO" id="GO:0004016">
    <property type="term" value="F:adenylate cyclase activity"/>
    <property type="evidence" value="ECO:0007669"/>
    <property type="project" value="UniProtKB-EC"/>
</dbReference>
<feature type="transmembrane region" description="Helical" evidence="25">
    <location>
        <begin position="1135"/>
        <end position="1152"/>
    </location>
</feature>
<dbReference type="PANTHER" id="PTHR45627">
    <property type="entry name" value="ADENYLATE CYCLASE TYPE 1"/>
    <property type="match status" value="1"/>
</dbReference>
<feature type="transmembrane region" description="Helical" evidence="25">
    <location>
        <begin position="220"/>
        <end position="237"/>
    </location>
</feature>
<comment type="similarity">
    <text evidence="23">Belongs to the adenylyl cyclase class-4/guanylyl cyclase family.</text>
</comment>
<evidence type="ECO:0000256" key="2">
    <source>
        <dbReference type="ARBA" id="ARBA00001936"/>
    </source>
</evidence>
<dbReference type="GO" id="GO:0005886">
    <property type="term" value="C:plasma membrane"/>
    <property type="evidence" value="ECO:0007669"/>
    <property type="project" value="UniProtKB-SubCell"/>
</dbReference>
<reference evidence="27 28" key="1">
    <citation type="submission" date="2015-04" db="EMBL/GenBank/DDBJ databases">
        <authorList>
            <person name="Syromyatnikov M.Y."/>
            <person name="Popov V.N."/>
        </authorList>
    </citation>
    <scope>NUCLEOTIDE SEQUENCE [LARGE SCALE GENOMIC DNA]</scope>
</reference>
<dbReference type="SUPFAM" id="SSF55073">
    <property type="entry name" value="Nucleotide cyclase"/>
    <property type="match status" value="2"/>
</dbReference>
<gene>
    <name evidence="27" type="ORF">CLUMA_CG004912</name>
</gene>
<dbReference type="GO" id="GO:0008610">
    <property type="term" value="P:lipid biosynthetic process"/>
    <property type="evidence" value="ECO:0007669"/>
    <property type="project" value="InterPro"/>
</dbReference>
<dbReference type="GO" id="GO:0005506">
    <property type="term" value="F:iron ion binding"/>
    <property type="evidence" value="ECO:0007669"/>
    <property type="project" value="InterPro"/>
</dbReference>
<evidence type="ECO:0000256" key="17">
    <source>
        <dbReference type="ARBA" id="ARBA00023211"/>
    </source>
</evidence>
<keyword evidence="14" id="KW-0115">cAMP biosynthesis</keyword>
<dbReference type="GO" id="GO:0016491">
    <property type="term" value="F:oxidoreductase activity"/>
    <property type="evidence" value="ECO:0007669"/>
    <property type="project" value="InterPro"/>
</dbReference>
<proteinExistence type="inferred from homology"/>
<dbReference type="Gene3D" id="3.30.70.1230">
    <property type="entry name" value="Nucleotide cyclase"/>
    <property type="match status" value="2"/>
</dbReference>
<evidence type="ECO:0000259" key="26">
    <source>
        <dbReference type="PROSITE" id="PS50125"/>
    </source>
</evidence>
<dbReference type="SMART" id="SM00044">
    <property type="entry name" value="CYCc"/>
    <property type="match status" value="2"/>
</dbReference>
<comment type="cofactor">
    <cofactor evidence="3">
        <name>Mg(2+)</name>
        <dbReference type="ChEBI" id="CHEBI:18420"/>
    </cofactor>
</comment>
<evidence type="ECO:0000256" key="4">
    <source>
        <dbReference type="ARBA" id="ARBA00004651"/>
    </source>
</evidence>
<evidence type="ECO:0000256" key="7">
    <source>
        <dbReference type="ARBA" id="ARBA00022692"/>
    </source>
</evidence>
<evidence type="ECO:0000256" key="9">
    <source>
        <dbReference type="ARBA" id="ARBA00022737"/>
    </source>
</evidence>
<dbReference type="GO" id="GO:0007189">
    <property type="term" value="P:adenylate cyclase-activating G protein-coupled receptor signaling pathway"/>
    <property type="evidence" value="ECO:0007669"/>
    <property type="project" value="TreeGrafter"/>
</dbReference>
<keyword evidence="28" id="KW-1185">Reference proteome</keyword>
<evidence type="ECO:0000313" key="28">
    <source>
        <dbReference type="Proteomes" id="UP000183832"/>
    </source>
</evidence>
<feature type="transmembrane region" description="Helical" evidence="25">
    <location>
        <begin position="1861"/>
        <end position="1884"/>
    </location>
</feature>
<evidence type="ECO:0000256" key="12">
    <source>
        <dbReference type="ARBA" id="ARBA00022842"/>
    </source>
</evidence>
<dbReference type="OrthoDB" id="10035433at2759"/>
<dbReference type="EC" id="4.6.1.1" evidence="5"/>
<evidence type="ECO:0000256" key="10">
    <source>
        <dbReference type="ARBA" id="ARBA00022741"/>
    </source>
</evidence>
<evidence type="ECO:0000256" key="6">
    <source>
        <dbReference type="ARBA" id="ARBA00022475"/>
    </source>
</evidence>
<feature type="transmembrane region" description="Helical" evidence="25">
    <location>
        <begin position="1077"/>
        <end position="1097"/>
    </location>
</feature>
<keyword evidence="11" id="KW-0067">ATP-binding</keyword>
<dbReference type="Pfam" id="PF04116">
    <property type="entry name" value="FA_hydroxylase"/>
    <property type="match status" value="1"/>
</dbReference>
<feature type="region of interest" description="Disordered" evidence="24">
    <location>
        <begin position="660"/>
        <end position="683"/>
    </location>
</feature>
<keyword evidence="7 25" id="KW-0812">Transmembrane</keyword>
<dbReference type="InterPro" id="IPR018297">
    <property type="entry name" value="A/G_cyclase_CS"/>
</dbReference>
<dbReference type="EMBL" id="CVRI01000020">
    <property type="protein sequence ID" value="CRK91231.1"/>
    <property type="molecule type" value="Genomic_DNA"/>
</dbReference>
<keyword evidence="8" id="KW-0479">Metal-binding</keyword>
<dbReference type="InterPro" id="IPR001054">
    <property type="entry name" value="A/G_cyclase"/>
</dbReference>
<comment type="catalytic activity">
    <reaction evidence="1">
        <text>ATP = 3',5'-cyclic AMP + diphosphate</text>
        <dbReference type="Rhea" id="RHEA:15389"/>
        <dbReference type="ChEBI" id="CHEBI:30616"/>
        <dbReference type="ChEBI" id="CHEBI:33019"/>
        <dbReference type="ChEBI" id="CHEBI:58165"/>
        <dbReference type="EC" id="4.6.1.1"/>
    </reaction>
</comment>
<name>A0A1J1HT49_9DIPT</name>
<feature type="domain" description="Guanylate cyclase" evidence="26">
    <location>
        <begin position="365"/>
        <end position="492"/>
    </location>
</feature>
<feature type="transmembrane region" description="Helical" evidence="25">
    <location>
        <begin position="113"/>
        <end position="131"/>
    </location>
</feature>